<reference evidence="3" key="1">
    <citation type="submission" date="2015-07" db="EMBL/GenBank/DDBJ databases">
        <title>Complete Genome of Thermincola ferriacetica strain Z-0001T.</title>
        <authorList>
            <person name="Lusk B."/>
            <person name="Badalamenti J.P."/>
            <person name="Parameswaran P."/>
            <person name="Bond D.R."/>
            <person name="Torres C.I."/>
        </authorList>
    </citation>
    <scope>NUCLEOTIDE SEQUENCE [LARGE SCALE GENOMIC DNA]</scope>
    <source>
        <strain evidence="3">Z-0001</strain>
    </source>
</reference>
<sequence precursor="true">MDSLFLIVEIAALGLIIYWVGWPLVSRNFKATQARWWEDELAGLGEMDKEAVLTTLNEIEFDYSTGKLSEDDYHALKKKYQLMAVEYLEEEEEDIVSLDGDENNRAGGEKATKAIDKEIEEELKRLKTGRGNS</sequence>
<dbReference type="EMBL" id="LGTE01000003">
    <property type="protein sequence ID" value="KNZ70611.1"/>
    <property type="molecule type" value="Genomic_DNA"/>
</dbReference>
<comment type="caution">
    <text evidence="2">The sequence shown here is derived from an EMBL/GenBank/DDBJ whole genome shotgun (WGS) entry which is preliminary data.</text>
</comment>
<evidence type="ECO:0008006" key="4">
    <source>
        <dbReference type="Google" id="ProtNLM"/>
    </source>
</evidence>
<proteinExistence type="predicted"/>
<protein>
    <recommendedName>
        <fullName evidence="4">SHOCT domain-containing protein</fullName>
    </recommendedName>
</protein>
<accession>A0A0L6W564</accession>
<dbReference type="AlphaFoldDB" id="A0A0L6W564"/>
<evidence type="ECO:0000313" key="2">
    <source>
        <dbReference type="EMBL" id="KNZ70611.1"/>
    </source>
</evidence>
<keyword evidence="1" id="KW-0472">Membrane</keyword>
<evidence type="ECO:0000313" key="3">
    <source>
        <dbReference type="Proteomes" id="UP000037175"/>
    </source>
</evidence>
<keyword evidence="1" id="KW-0812">Transmembrane</keyword>
<evidence type="ECO:0000256" key="1">
    <source>
        <dbReference type="SAM" id="Phobius"/>
    </source>
</evidence>
<keyword evidence="1" id="KW-1133">Transmembrane helix</keyword>
<keyword evidence="3" id="KW-1185">Reference proteome</keyword>
<name>A0A0L6W564_9FIRM</name>
<organism evidence="2 3">
    <name type="scientific">Thermincola ferriacetica</name>
    <dbReference type="NCBI Taxonomy" id="281456"/>
    <lineage>
        <taxon>Bacteria</taxon>
        <taxon>Bacillati</taxon>
        <taxon>Bacillota</taxon>
        <taxon>Clostridia</taxon>
        <taxon>Eubacteriales</taxon>
        <taxon>Thermincolaceae</taxon>
        <taxon>Thermincola</taxon>
    </lineage>
</organism>
<dbReference type="RefSeq" id="WP_052216956.1">
    <property type="nucleotide sequence ID" value="NZ_LGTE01000003.1"/>
</dbReference>
<feature type="transmembrane region" description="Helical" evidence="1">
    <location>
        <begin position="6"/>
        <end position="25"/>
    </location>
</feature>
<gene>
    <name evidence="2" type="ORF">Tfer_0795</name>
</gene>
<dbReference type="Proteomes" id="UP000037175">
    <property type="component" value="Unassembled WGS sequence"/>
</dbReference>